<dbReference type="GO" id="GO:0043937">
    <property type="term" value="P:regulation of sporulation"/>
    <property type="evidence" value="ECO:0007669"/>
    <property type="project" value="InterPro"/>
</dbReference>
<dbReference type="EMBL" id="NTRR01000118">
    <property type="protein sequence ID" value="PFE06518.1"/>
    <property type="molecule type" value="Genomic_DNA"/>
</dbReference>
<keyword evidence="1" id="KW-0472">Membrane</keyword>
<dbReference type="Gene3D" id="4.10.280.10">
    <property type="entry name" value="Helix-loop-helix DNA-binding domain"/>
    <property type="match status" value="1"/>
</dbReference>
<evidence type="ECO:0000313" key="2">
    <source>
        <dbReference type="EMBL" id="PFE06518.1"/>
    </source>
</evidence>
<dbReference type="GO" id="GO:0046983">
    <property type="term" value="F:protein dimerization activity"/>
    <property type="evidence" value="ECO:0007669"/>
    <property type="project" value="InterPro"/>
</dbReference>
<evidence type="ECO:0000313" key="3">
    <source>
        <dbReference type="Proteomes" id="UP000220032"/>
    </source>
</evidence>
<dbReference type="InterPro" id="IPR036638">
    <property type="entry name" value="HLH_DNA-bd_sf"/>
</dbReference>
<sequence>MRQLVKAYGYTDPIILACSQELDQFVYLFMRNYSPRTVRLKKRFQFINRIGISLYICPLYFTITGLYVD</sequence>
<gene>
    <name evidence="2" type="ORF">CN307_32825</name>
</gene>
<reference evidence="2 3" key="1">
    <citation type="submission" date="2017-09" db="EMBL/GenBank/DDBJ databases">
        <title>Large-scale bioinformatics analysis of Bacillus genomes uncovers conserved roles of natural products in bacterial physiology.</title>
        <authorList>
            <consortium name="Agbiome Team Llc"/>
            <person name="Bleich R.M."/>
            <person name="Grubbs K.J."/>
            <person name="Santa Maria K.C."/>
            <person name="Allen S.E."/>
            <person name="Farag S."/>
            <person name="Shank E.A."/>
            <person name="Bowers A."/>
        </authorList>
    </citation>
    <scope>NUCLEOTIDE SEQUENCE [LARGE SCALE GENOMIC DNA]</scope>
    <source>
        <strain evidence="2 3">AFS022681</strain>
    </source>
</reference>
<dbReference type="Proteomes" id="UP000220032">
    <property type="component" value="Unassembled WGS sequence"/>
</dbReference>
<dbReference type="Pfam" id="PF09388">
    <property type="entry name" value="SpoOE-like"/>
    <property type="match status" value="1"/>
</dbReference>
<organism evidence="2 3">
    <name type="scientific">Bacillus cereus</name>
    <dbReference type="NCBI Taxonomy" id="1396"/>
    <lineage>
        <taxon>Bacteria</taxon>
        <taxon>Bacillati</taxon>
        <taxon>Bacillota</taxon>
        <taxon>Bacilli</taxon>
        <taxon>Bacillales</taxon>
        <taxon>Bacillaceae</taxon>
        <taxon>Bacillus</taxon>
        <taxon>Bacillus cereus group</taxon>
    </lineage>
</organism>
<dbReference type="AlphaFoldDB" id="A0A2A8ZQ68"/>
<feature type="transmembrane region" description="Helical" evidence="1">
    <location>
        <begin position="46"/>
        <end position="68"/>
    </location>
</feature>
<comment type="caution">
    <text evidence="2">The sequence shown here is derived from an EMBL/GenBank/DDBJ whole genome shotgun (WGS) entry which is preliminary data.</text>
</comment>
<keyword evidence="1" id="KW-1133">Transmembrane helix</keyword>
<proteinExistence type="predicted"/>
<keyword evidence="1" id="KW-0812">Transmembrane</keyword>
<protein>
    <submittedName>
        <fullName evidence="2">Aspartyl-phosphate phosphatase Spo0E family protein</fullName>
    </submittedName>
</protein>
<dbReference type="SUPFAM" id="SSF140500">
    <property type="entry name" value="BAS1536-like"/>
    <property type="match status" value="1"/>
</dbReference>
<dbReference type="InterPro" id="IPR037208">
    <property type="entry name" value="Spo0E-like_sf"/>
</dbReference>
<dbReference type="InterPro" id="IPR018540">
    <property type="entry name" value="Spo0E-like"/>
</dbReference>
<name>A0A2A8ZQ68_BACCE</name>
<accession>A0A2A8ZQ68</accession>
<evidence type="ECO:0000256" key="1">
    <source>
        <dbReference type="SAM" id="Phobius"/>
    </source>
</evidence>